<evidence type="ECO:0000313" key="3">
    <source>
        <dbReference type="Proteomes" id="UP001596154"/>
    </source>
</evidence>
<keyword evidence="3" id="KW-1185">Reference proteome</keyword>
<evidence type="ECO:0000313" key="2">
    <source>
        <dbReference type="EMBL" id="MFC5635879.1"/>
    </source>
</evidence>
<dbReference type="EMBL" id="JBHSNY010000006">
    <property type="protein sequence ID" value="MFC5635879.1"/>
    <property type="molecule type" value="Genomic_DNA"/>
</dbReference>
<protein>
    <recommendedName>
        <fullName evidence="1">DUF7736 domain-containing protein</fullName>
    </recommendedName>
</protein>
<sequence length="129" mass="14344">MSTSKLYPLADILSVTTGRLLSHRHMDGIYDVLGFMTGDSLFTHQLPRAAETCGPARLAQHPQLRDVEPPKDIDAPDLMAWLANAEREHGEQLPVAPLPTGAWERRDPIAELTDMLGLHRVIVVRTEDT</sequence>
<organism evidence="2 3">
    <name type="scientific">Streptomyces bullii</name>
    <dbReference type="NCBI Taxonomy" id="349910"/>
    <lineage>
        <taxon>Bacteria</taxon>
        <taxon>Bacillati</taxon>
        <taxon>Actinomycetota</taxon>
        <taxon>Actinomycetes</taxon>
        <taxon>Kitasatosporales</taxon>
        <taxon>Streptomycetaceae</taxon>
        <taxon>Streptomyces</taxon>
    </lineage>
</organism>
<proteinExistence type="predicted"/>
<feature type="domain" description="DUF7736" evidence="1">
    <location>
        <begin position="8"/>
        <end position="66"/>
    </location>
</feature>
<reference evidence="3" key="1">
    <citation type="journal article" date="2019" name="Int. J. Syst. Evol. Microbiol.">
        <title>The Global Catalogue of Microorganisms (GCM) 10K type strain sequencing project: providing services to taxonomists for standard genome sequencing and annotation.</title>
        <authorList>
            <consortium name="The Broad Institute Genomics Platform"/>
            <consortium name="The Broad Institute Genome Sequencing Center for Infectious Disease"/>
            <person name="Wu L."/>
            <person name="Ma J."/>
        </authorList>
    </citation>
    <scope>NUCLEOTIDE SEQUENCE [LARGE SCALE GENOMIC DNA]</scope>
    <source>
        <strain evidence="3">CGMCC 4.7248</strain>
    </source>
</reference>
<name>A0ABW0UT17_9ACTN</name>
<comment type="caution">
    <text evidence="2">The sequence shown here is derived from an EMBL/GenBank/DDBJ whole genome shotgun (WGS) entry which is preliminary data.</text>
</comment>
<evidence type="ECO:0000259" key="1">
    <source>
        <dbReference type="Pfam" id="PF24875"/>
    </source>
</evidence>
<dbReference type="Pfam" id="PF24875">
    <property type="entry name" value="DUF7736"/>
    <property type="match status" value="1"/>
</dbReference>
<gene>
    <name evidence="2" type="ORF">ACFPZJ_19190</name>
</gene>
<dbReference type="InterPro" id="IPR056638">
    <property type="entry name" value="DUF7736"/>
</dbReference>
<accession>A0ABW0UT17</accession>
<dbReference type="RefSeq" id="WP_381022835.1">
    <property type="nucleotide sequence ID" value="NZ_JBHSNY010000006.1"/>
</dbReference>
<dbReference type="Proteomes" id="UP001596154">
    <property type="component" value="Unassembled WGS sequence"/>
</dbReference>